<feature type="compositionally biased region" description="Low complexity" evidence="1">
    <location>
        <begin position="157"/>
        <end position="168"/>
    </location>
</feature>
<sequence length="558" mass="61849">MSSTRFPQPRLSFSPTSLDPITIPSPTIPVEKEEKGESTDTTTTASNSTKPDSESATTSITSEDAESMLVELGSHDGALNVTGDDSDVQPSPEPSLDQTPPAWKLRPTTATKTTATTTTSFSGPKIVRGFTIPPPAQSPPPHRTIFNPHPDFVPWLTSTTAAIAAGAPNSPPPSPPPSGPQITRGFKVPPESRALTVFQFLTRPEPVVEFNVAQPAVSQAAPTLDQSTPAPGAPTRSNEPRRTQAPLNQSTQPPAAPTRGTESRIAHPQPTHTDLAAHRRSGGESPRESQDRATGTPPIPIPGRNSNSNFNATHRQEPRQRTYPQRTIHSPAPQPNSHLDGNEPHLNRDSSTRRIDRGRPESEGNFYRCETRSLLGSEEGQRELDQNLTLVKLEHTREWGWGRLWRSVTARVDEWGGRVGERVSGWVRRRDDPETAAPSRTAAIMRALTRSTTPPQSASPPSSRSLYFARFPREPYRRVVYHGPPQLPPDAGRRDMCPDQFEGWFVPRMPQRLGDTVRALYETHSVMRRNWRRGVMDMEVEVKRRRGRGMEGERRRRR</sequence>
<gene>
    <name evidence="2" type="ORF">EX30DRAFT_398426</name>
</gene>
<reference evidence="2 3" key="1">
    <citation type="submission" date="2019-04" db="EMBL/GenBank/DDBJ databases">
        <title>Comparative genomics and transcriptomics to analyze fruiting body development in filamentous ascomycetes.</title>
        <authorList>
            <consortium name="DOE Joint Genome Institute"/>
            <person name="Lutkenhaus R."/>
            <person name="Traeger S."/>
            <person name="Breuer J."/>
            <person name="Kuo A."/>
            <person name="Lipzen A."/>
            <person name="Pangilinan J."/>
            <person name="Dilworth D."/>
            <person name="Sandor L."/>
            <person name="Poggeler S."/>
            <person name="Barry K."/>
            <person name="Grigoriev I.V."/>
            <person name="Nowrousian M."/>
        </authorList>
    </citation>
    <scope>NUCLEOTIDE SEQUENCE [LARGE SCALE GENOMIC DNA]</scope>
    <source>
        <strain evidence="2 3">CBS 389.68</strain>
    </source>
</reference>
<feature type="compositionally biased region" description="Polar residues" evidence="1">
    <location>
        <begin position="304"/>
        <end position="313"/>
    </location>
</feature>
<feature type="compositionally biased region" description="Basic and acidic residues" evidence="1">
    <location>
        <begin position="275"/>
        <end position="291"/>
    </location>
</feature>
<evidence type="ECO:0000313" key="3">
    <source>
        <dbReference type="Proteomes" id="UP000298138"/>
    </source>
</evidence>
<keyword evidence="3" id="KW-1185">Reference proteome</keyword>
<dbReference type="AlphaFoldDB" id="A0A4S2MKQ3"/>
<feature type="compositionally biased region" description="Pro residues" evidence="1">
    <location>
        <begin position="169"/>
        <end position="179"/>
    </location>
</feature>
<proteinExistence type="predicted"/>
<name>A0A4S2MKQ3_9PEZI</name>
<feature type="compositionally biased region" description="Low complexity" evidence="1">
    <location>
        <begin position="39"/>
        <end position="50"/>
    </location>
</feature>
<evidence type="ECO:0000313" key="2">
    <source>
        <dbReference type="EMBL" id="TGZ77586.1"/>
    </source>
</evidence>
<protein>
    <submittedName>
        <fullName evidence="2">Uncharacterized protein</fullName>
    </submittedName>
</protein>
<feature type="region of interest" description="Disordered" evidence="1">
    <location>
        <begin position="1"/>
        <end position="188"/>
    </location>
</feature>
<feature type="compositionally biased region" description="Low complexity" evidence="1">
    <location>
        <begin position="108"/>
        <end position="119"/>
    </location>
</feature>
<feature type="compositionally biased region" description="Pro residues" evidence="1">
    <location>
        <begin position="132"/>
        <end position="142"/>
    </location>
</feature>
<feature type="compositionally biased region" description="Polar residues" evidence="1">
    <location>
        <begin position="216"/>
        <end position="229"/>
    </location>
</feature>
<feature type="compositionally biased region" description="Basic and acidic residues" evidence="1">
    <location>
        <begin position="340"/>
        <end position="362"/>
    </location>
</feature>
<feature type="compositionally biased region" description="Polar residues" evidence="1">
    <location>
        <begin position="1"/>
        <end position="19"/>
    </location>
</feature>
<organism evidence="2 3">
    <name type="scientific">Ascodesmis nigricans</name>
    <dbReference type="NCBI Taxonomy" id="341454"/>
    <lineage>
        <taxon>Eukaryota</taxon>
        <taxon>Fungi</taxon>
        <taxon>Dikarya</taxon>
        <taxon>Ascomycota</taxon>
        <taxon>Pezizomycotina</taxon>
        <taxon>Pezizomycetes</taxon>
        <taxon>Pezizales</taxon>
        <taxon>Ascodesmidaceae</taxon>
        <taxon>Ascodesmis</taxon>
    </lineage>
</organism>
<dbReference type="Proteomes" id="UP000298138">
    <property type="component" value="Unassembled WGS sequence"/>
</dbReference>
<accession>A0A4S2MKQ3</accession>
<dbReference type="EMBL" id="ML220151">
    <property type="protein sequence ID" value="TGZ77586.1"/>
    <property type="molecule type" value="Genomic_DNA"/>
</dbReference>
<dbReference type="InParanoid" id="A0A4S2MKQ3"/>
<feature type="region of interest" description="Disordered" evidence="1">
    <location>
        <begin position="215"/>
        <end position="365"/>
    </location>
</feature>
<evidence type="ECO:0000256" key="1">
    <source>
        <dbReference type="SAM" id="MobiDB-lite"/>
    </source>
</evidence>